<dbReference type="Proteomes" id="UP001139354">
    <property type="component" value="Unassembled WGS sequence"/>
</dbReference>
<keyword evidence="3" id="KW-1185">Reference proteome</keyword>
<dbReference type="InterPro" id="IPR041657">
    <property type="entry name" value="HTH_17"/>
</dbReference>
<protein>
    <recommendedName>
        <fullName evidence="1">Helix-turn-helix domain-containing protein</fullName>
    </recommendedName>
</protein>
<evidence type="ECO:0000313" key="3">
    <source>
        <dbReference type="Proteomes" id="UP001139354"/>
    </source>
</evidence>
<dbReference type="Pfam" id="PF12728">
    <property type="entry name" value="HTH_17"/>
    <property type="match status" value="1"/>
</dbReference>
<comment type="caution">
    <text evidence="2">The sequence shown here is derived from an EMBL/GenBank/DDBJ whole genome shotgun (WGS) entry which is preliminary data.</text>
</comment>
<dbReference type="EMBL" id="JAGTTN010000004">
    <property type="protein sequence ID" value="MCC2033080.1"/>
    <property type="molecule type" value="Genomic_DNA"/>
</dbReference>
<gene>
    <name evidence="2" type="ORF">KEC57_12900</name>
</gene>
<name>A0A9X1LXA6_9MICO</name>
<evidence type="ECO:0000259" key="1">
    <source>
        <dbReference type="Pfam" id="PF12728"/>
    </source>
</evidence>
<organism evidence="2 3">
    <name type="scientific">Microbacterium allomyrinae</name>
    <dbReference type="NCBI Taxonomy" id="2830666"/>
    <lineage>
        <taxon>Bacteria</taxon>
        <taxon>Bacillati</taxon>
        <taxon>Actinomycetota</taxon>
        <taxon>Actinomycetes</taxon>
        <taxon>Micrococcales</taxon>
        <taxon>Microbacteriaceae</taxon>
        <taxon>Microbacterium</taxon>
    </lineage>
</organism>
<reference evidence="2" key="1">
    <citation type="submission" date="2021-04" db="EMBL/GenBank/DDBJ databases">
        <title>Microbacterium tenobrionis sp. nov. and Microbacterium allomyrinae sp. nov., isolated from larvae of Tenobrio molitor and Allomyrina dichotoma, respectively.</title>
        <authorList>
            <person name="Lee S.D."/>
        </authorList>
    </citation>
    <scope>NUCLEOTIDE SEQUENCE</scope>
    <source>
        <strain evidence="2">BWT-G7</strain>
    </source>
</reference>
<evidence type="ECO:0000313" key="2">
    <source>
        <dbReference type="EMBL" id="MCC2033080.1"/>
    </source>
</evidence>
<dbReference type="RefSeq" id="WP_229385048.1">
    <property type="nucleotide sequence ID" value="NZ_JAGTTN010000004.1"/>
</dbReference>
<sequence>MTDKPKEWITVAEAATLARRHKAQIYRWIAAGRLATYVSTNGVTHVLSKAVLRVGGEVKRGRPRT</sequence>
<proteinExistence type="predicted"/>
<dbReference type="AlphaFoldDB" id="A0A9X1LXA6"/>
<feature type="domain" description="Helix-turn-helix" evidence="1">
    <location>
        <begin position="8"/>
        <end position="36"/>
    </location>
</feature>
<accession>A0A9X1LXA6</accession>